<dbReference type="EMBL" id="JADEWL010000002">
    <property type="protein sequence ID" value="MBE9211330.1"/>
    <property type="molecule type" value="Genomic_DNA"/>
</dbReference>
<evidence type="ECO:0000256" key="2">
    <source>
        <dbReference type="ARBA" id="ARBA00023125"/>
    </source>
</evidence>
<dbReference type="InterPro" id="IPR015358">
    <property type="entry name" value="Tscrpt_reg_MerR_DNA-bd"/>
</dbReference>
<dbReference type="SMART" id="SM00422">
    <property type="entry name" value="HTH_MERR"/>
    <property type="match status" value="1"/>
</dbReference>
<keyword evidence="2" id="KW-0238">DNA-binding</keyword>
<keyword evidence="1" id="KW-0805">Transcription regulation</keyword>
<dbReference type="InterPro" id="IPR047057">
    <property type="entry name" value="MerR_fam"/>
</dbReference>
<dbReference type="Pfam" id="PF09278">
    <property type="entry name" value="MerR-DNA-bind"/>
    <property type="match status" value="1"/>
</dbReference>
<name>A0A8J7JSU3_9CYAN</name>
<evidence type="ECO:0000259" key="4">
    <source>
        <dbReference type="PROSITE" id="PS50937"/>
    </source>
</evidence>
<comment type="caution">
    <text evidence="5">The sequence shown here is derived from an EMBL/GenBank/DDBJ whole genome shotgun (WGS) entry which is preliminary data.</text>
</comment>
<sequence length="136" mass="15397">MLSNTNEALLIGKVQKLSGVPIGTIRYYESLGLIKSAGRTYGGFRYFTEDIFSRLSFIKRAQQLGLSLQEIADILQIYDGGEAPCDQIQHKLEEKILQIDKQIDDLLKLQGELKNLLSRWKSLSNKPNDIICPNIQ</sequence>
<reference evidence="5" key="1">
    <citation type="submission" date="2020-10" db="EMBL/GenBank/DDBJ databases">
        <authorList>
            <person name="Castelo-Branco R."/>
            <person name="Eusebio N."/>
            <person name="Adriana R."/>
            <person name="Vieira A."/>
            <person name="Brugerolle De Fraissinette N."/>
            <person name="Rezende De Castro R."/>
            <person name="Schneider M.P."/>
            <person name="Vasconcelos V."/>
            <person name="Leao P.N."/>
        </authorList>
    </citation>
    <scope>NUCLEOTIDE SEQUENCE</scope>
    <source>
        <strain evidence="5">LEGE 06105</strain>
    </source>
</reference>
<protein>
    <submittedName>
        <fullName evidence="5">Heavy metal-responsive transcriptional regulator</fullName>
    </submittedName>
</protein>
<feature type="domain" description="HTH merR-type" evidence="4">
    <location>
        <begin position="8"/>
        <end position="77"/>
    </location>
</feature>
<accession>A0A8J7JSU3</accession>
<dbReference type="AlphaFoldDB" id="A0A8J7JSU3"/>
<dbReference type="SUPFAM" id="SSF46955">
    <property type="entry name" value="Putative DNA-binding domain"/>
    <property type="match status" value="1"/>
</dbReference>
<dbReference type="CDD" id="cd04770">
    <property type="entry name" value="HTH_HMRTR"/>
    <property type="match status" value="1"/>
</dbReference>
<proteinExistence type="predicted"/>
<dbReference type="PANTHER" id="PTHR30204">
    <property type="entry name" value="REDOX-CYCLING DRUG-SENSING TRANSCRIPTIONAL ACTIVATOR SOXR"/>
    <property type="match status" value="1"/>
</dbReference>
<keyword evidence="3" id="KW-0804">Transcription</keyword>
<dbReference type="PANTHER" id="PTHR30204:SF94">
    <property type="entry name" value="HEAVY METAL-DEPENDENT TRANSCRIPTIONAL REGULATOR HI_0293-RELATED"/>
    <property type="match status" value="1"/>
</dbReference>
<dbReference type="RefSeq" id="WP_193916043.1">
    <property type="nucleotide sequence ID" value="NZ_JADEWL010000002.1"/>
</dbReference>
<dbReference type="GO" id="GO:0003677">
    <property type="term" value="F:DNA binding"/>
    <property type="evidence" value="ECO:0007669"/>
    <property type="project" value="UniProtKB-KW"/>
</dbReference>
<dbReference type="PRINTS" id="PR00040">
    <property type="entry name" value="HTHMERR"/>
</dbReference>
<evidence type="ECO:0000313" key="6">
    <source>
        <dbReference type="Proteomes" id="UP000620559"/>
    </source>
</evidence>
<dbReference type="PROSITE" id="PS50937">
    <property type="entry name" value="HTH_MERR_2"/>
    <property type="match status" value="1"/>
</dbReference>
<evidence type="ECO:0000256" key="3">
    <source>
        <dbReference type="ARBA" id="ARBA00023163"/>
    </source>
</evidence>
<gene>
    <name evidence="5" type="ORF">IQ247_01105</name>
</gene>
<dbReference type="Pfam" id="PF00376">
    <property type="entry name" value="MerR"/>
    <property type="match status" value="1"/>
</dbReference>
<evidence type="ECO:0000256" key="1">
    <source>
        <dbReference type="ARBA" id="ARBA00023015"/>
    </source>
</evidence>
<organism evidence="5 6">
    <name type="scientific">Plectonema cf. radiosum LEGE 06105</name>
    <dbReference type="NCBI Taxonomy" id="945769"/>
    <lineage>
        <taxon>Bacteria</taxon>
        <taxon>Bacillati</taxon>
        <taxon>Cyanobacteriota</taxon>
        <taxon>Cyanophyceae</taxon>
        <taxon>Oscillatoriophycideae</taxon>
        <taxon>Oscillatoriales</taxon>
        <taxon>Microcoleaceae</taxon>
        <taxon>Plectonema</taxon>
    </lineage>
</organism>
<evidence type="ECO:0000313" key="5">
    <source>
        <dbReference type="EMBL" id="MBE9211330.1"/>
    </source>
</evidence>
<keyword evidence="6" id="KW-1185">Reference proteome</keyword>
<dbReference type="Gene3D" id="1.10.1660.10">
    <property type="match status" value="1"/>
</dbReference>
<dbReference type="GO" id="GO:0003700">
    <property type="term" value="F:DNA-binding transcription factor activity"/>
    <property type="evidence" value="ECO:0007669"/>
    <property type="project" value="InterPro"/>
</dbReference>
<dbReference type="Proteomes" id="UP000620559">
    <property type="component" value="Unassembled WGS sequence"/>
</dbReference>
<dbReference type="InterPro" id="IPR009061">
    <property type="entry name" value="DNA-bd_dom_put_sf"/>
</dbReference>
<dbReference type="InterPro" id="IPR000551">
    <property type="entry name" value="MerR-type_HTH_dom"/>
</dbReference>